<reference evidence="1 2" key="1">
    <citation type="journal article" date="2013" name="Genome Biol.">
        <title>The genome sequence of the most widely cultivated cacao type and its use to identify candidate genes regulating pod color.</title>
        <authorList>
            <person name="Motamayor J.C."/>
            <person name="Mockaitis K."/>
            <person name="Schmutz J."/>
            <person name="Haiminen N."/>
            <person name="Iii D.L."/>
            <person name="Cornejo O."/>
            <person name="Findley S.D."/>
            <person name="Zheng P."/>
            <person name="Utro F."/>
            <person name="Royaert S."/>
            <person name="Saski C."/>
            <person name="Jenkins J."/>
            <person name="Podicheti R."/>
            <person name="Zhao M."/>
            <person name="Scheffler B.E."/>
            <person name="Stack J.C."/>
            <person name="Feltus F.A."/>
            <person name="Mustiga G.M."/>
            <person name="Amores F."/>
            <person name="Phillips W."/>
            <person name="Marelli J.P."/>
            <person name="May G.D."/>
            <person name="Shapiro H."/>
            <person name="Ma J."/>
            <person name="Bustamante C.D."/>
            <person name="Schnell R.J."/>
            <person name="Main D."/>
            <person name="Gilbert D."/>
            <person name="Parida L."/>
            <person name="Kuhn D.N."/>
        </authorList>
    </citation>
    <scope>NUCLEOTIDE SEQUENCE [LARGE SCALE GENOMIC DNA]</scope>
    <source>
        <strain evidence="2">cv. Matina 1-6</strain>
    </source>
</reference>
<accession>A0A061EB56</accession>
<keyword evidence="2" id="KW-1185">Reference proteome</keyword>
<organism evidence="1 2">
    <name type="scientific">Theobroma cacao</name>
    <name type="common">Cacao</name>
    <name type="synonym">Cocoa</name>
    <dbReference type="NCBI Taxonomy" id="3641"/>
    <lineage>
        <taxon>Eukaryota</taxon>
        <taxon>Viridiplantae</taxon>
        <taxon>Streptophyta</taxon>
        <taxon>Embryophyta</taxon>
        <taxon>Tracheophyta</taxon>
        <taxon>Spermatophyta</taxon>
        <taxon>Magnoliopsida</taxon>
        <taxon>eudicotyledons</taxon>
        <taxon>Gunneridae</taxon>
        <taxon>Pentapetalae</taxon>
        <taxon>rosids</taxon>
        <taxon>malvids</taxon>
        <taxon>Malvales</taxon>
        <taxon>Malvaceae</taxon>
        <taxon>Byttnerioideae</taxon>
        <taxon>Theobroma</taxon>
    </lineage>
</organism>
<dbReference type="Proteomes" id="UP000026915">
    <property type="component" value="Chromosome 2"/>
</dbReference>
<dbReference type="Gramene" id="EOY01632">
    <property type="protein sequence ID" value="EOY01632"/>
    <property type="gene ID" value="TCM_011479"/>
</dbReference>
<dbReference type="EMBL" id="CM001880">
    <property type="protein sequence ID" value="EOY01632.1"/>
    <property type="molecule type" value="Genomic_DNA"/>
</dbReference>
<sequence length="98" mass="11595">MKIVKQKTEVLPNPTHVFSFRFLAFFFLQAAAQWSYRQIKNPTTQTNNLTLNYTKITCLVPRKRNCLSINVLTYKCLFFNFNQSVVIFIRKSFHIEIA</sequence>
<evidence type="ECO:0000313" key="2">
    <source>
        <dbReference type="Proteomes" id="UP000026915"/>
    </source>
</evidence>
<proteinExistence type="predicted"/>
<dbReference type="AlphaFoldDB" id="A0A061EB56"/>
<protein>
    <submittedName>
        <fullName evidence="1">Uncharacterized protein</fullName>
    </submittedName>
</protein>
<dbReference type="InParanoid" id="A0A061EB56"/>
<dbReference type="HOGENOM" id="CLU_2337772_0_0_1"/>
<evidence type="ECO:0000313" key="1">
    <source>
        <dbReference type="EMBL" id="EOY01632.1"/>
    </source>
</evidence>
<gene>
    <name evidence="1" type="ORF">TCM_011479</name>
</gene>
<name>A0A061EB56_THECC</name>